<dbReference type="RefSeq" id="WP_342748948.1">
    <property type="nucleotide sequence ID" value="NZ_OBEK01000001.1"/>
</dbReference>
<keyword evidence="4 6" id="KW-1133">Transmembrane helix</keyword>
<feature type="transmembrane region" description="Helical" evidence="6">
    <location>
        <begin position="27"/>
        <end position="51"/>
    </location>
</feature>
<evidence type="ECO:0000256" key="4">
    <source>
        <dbReference type="ARBA" id="ARBA00022989"/>
    </source>
</evidence>
<evidence type="ECO:0000313" key="8">
    <source>
        <dbReference type="Proteomes" id="UP000219356"/>
    </source>
</evidence>
<gene>
    <name evidence="7" type="ORF">SAMN05421503_0368</name>
</gene>
<name>A0A285N1Z6_9BACI</name>
<keyword evidence="3 6" id="KW-0812">Transmembrane</keyword>
<dbReference type="GO" id="GO:0005886">
    <property type="term" value="C:plasma membrane"/>
    <property type="evidence" value="ECO:0007669"/>
    <property type="project" value="UniProtKB-SubCell"/>
</dbReference>
<dbReference type="GO" id="GO:0015171">
    <property type="term" value="F:amino acid transmembrane transporter activity"/>
    <property type="evidence" value="ECO:0007669"/>
    <property type="project" value="TreeGrafter"/>
</dbReference>
<protein>
    <submittedName>
        <fullName evidence="7">L-lysine exporter family protein LysE/ArgO</fullName>
    </submittedName>
</protein>
<proteinExistence type="predicted"/>
<keyword evidence="8" id="KW-1185">Reference proteome</keyword>
<keyword evidence="5 6" id="KW-0472">Membrane</keyword>
<reference evidence="8" key="1">
    <citation type="submission" date="2017-09" db="EMBL/GenBank/DDBJ databases">
        <authorList>
            <person name="Varghese N."/>
            <person name="Submissions S."/>
        </authorList>
    </citation>
    <scope>NUCLEOTIDE SEQUENCE [LARGE SCALE GENOMIC DNA]</scope>
    <source>
        <strain evidence="8">CGMCC 1.8913</strain>
    </source>
</reference>
<dbReference type="Proteomes" id="UP000219356">
    <property type="component" value="Unassembled WGS sequence"/>
</dbReference>
<evidence type="ECO:0000256" key="1">
    <source>
        <dbReference type="ARBA" id="ARBA00004651"/>
    </source>
</evidence>
<evidence type="ECO:0000256" key="6">
    <source>
        <dbReference type="SAM" id="Phobius"/>
    </source>
</evidence>
<dbReference type="Pfam" id="PF01810">
    <property type="entry name" value="LysE"/>
    <property type="match status" value="1"/>
</dbReference>
<evidence type="ECO:0000313" key="7">
    <source>
        <dbReference type="EMBL" id="SNZ03460.1"/>
    </source>
</evidence>
<feature type="transmembrane region" description="Helical" evidence="6">
    <location>
        <begin position="95"/>
        <end position="117"/>
    </location>
</feature>
<evidence type="ECO:0000256" key="5">
    <source>
        <dbReference type="ARBA" id="ARBA00023136"/>
    </source>
</evidence>
<dbReference type="InterPro" id="IPR001123">
    <property type="entry name" value="LeuE-type"/>
</dbReference>
<dbReference type="PANTHER" id="PTHR30086:SF20">
    <property type="entry name" value="ARGININE EXPORTER PROTEIN ARGO-RELATED"/>
    <property type="match status" value="1"/>
</dbReference>
<feature type="transmembrane region" description="Helical" evidence="6">
    <location>
        <begin position="165"/>
        <end position="186"/>
    </location>
</feature>
<accession>A0A285N1Z6</accession>
<dbReference type="EMBL" id="OBEK01000001">
    <property type="protein sequence ID" value="SNZ03460.1"/>
    <property type="molecule type" value="Genomic_DNA"/>
</dbReference>
<organism evidence="7 8">
    <name type="scientific">Terribacillus aidingensis</name>
    <dbReference type="NCBI Taxonomy" id="586416"/>
    <lineage>
        <taxon>Bacteria</taxon>
        <taxon>Bacillati</taxon>
        <taxon>Bacillota</taxon>
        <taxon>Bacilli</taxon>
        <taxon>Bacillales</taxon>
        <taxon>Bacillaceae</taxon>
        <taxon>Terribacillus</taxon>
    </lineage>
</organism>
<dbReference type="AlphaFoldDB" id="A0A285N1Z6"/>
<feature type="transmembrane region" description="Helical" evidence="6">
    <location>
        <begin position="129"/>
        <end position="153"/>
    </location>
</feature>
<feature type="transmembrane region" description="Helical" evidence="6">
    <location>
        <begin position="57"/>
        <end position="75"/>
    </location>
</feature>
<keyword evidence="2" id="KW-1003">Cell membrane</keyword>
<evidence type="ECO:0000256" key="2">
    <source>
        <dbReference type="ARBA" id="ARBA00022475"/>
    </source>
</evidence>
<dbReference type="PANTHER" id="PTHR30086">
    <property type="entry name" value="ARGININE EXPORTER PROTEIN ARGO"/>
    <property type="match status" value="1"/>
</dbReference>
<sequence>MPLGAQNVFLFNQGIIQKRSMYTLPTVITAGMADTIMIFIAVSGISVLVWGVPWIQVVRYGAGACFLLYIGYSLWKAAPNNTQAGEERFPPRKQIAFAASVSLLNPHAILDIVGVIGTSSLTYTGTEKWAFTIACILVSWIWFIGLAAAGRLVGRLDTQGKIIVVLNRVSAGLIWIMAILMLVRFINAL</sequence>
<evidence type="ECO:0000256" key="3">
    <source>
        <dbReference type="ARBA" id="ARBA00022692"/>
    </source>
</evidence>
<comment type="subcellular location">
    <subcellularLocation>
        <location evidence="1">Cell membrane</location>
        <topology evidence="1">Multi-pass membrane protein</topology>
    </subcellularLocation>
</comment>